<dbReference type="EMBL" id="KE124973">
    <property type="protein sequence ID" value="EPB73746.1"/>
    <property type="molecule type" value="Genomic_DNA"/>
</dbReference>
<dbReference type="GO" id="GO:0004190">
    <property type="term" value="F:aspartic-type endopeptidase activity"/>
    <property type="evidence" value="ECO:0007669"/>
    <property type="project" value="UniProtKB-KW"/>
</dbReference>
<dbReference type="GO" id="GO:0020037">
    <property type="term" value="F:heme binding"/>
    <property type="evidence" value="ECO:0007669"/>
    <property type="project" value="InterPro"/>
</dbReference>
<dbReference type="InterPro" id="IPR001054">
    <property type="entry name" value="A/G_cyclase"/>
</dbReference>
<feature type="coiled-coil region" evidence="18">
    <location>
        <begin position="696"/>
        <end position="723"/>
    </location>
</feature>
<reference evidence="21 22" key="1">
    <citation type="submission" date="2013-05" db="EMBL/GenBank/DDBJ databases">
        <title>Draft genome of the parasitic nematode Anyclostoma ceylanicum.</title>
        <authorList>
            <person name="Mitreva M."/>
        </authorList>
    </citation>
    <scope>NUCLEOTIDE SEQUENCE [LARGE SCALE GENOMIC DNA]</scope>
</reference>
<evidence type="ECO:0000256" key="2">
    <source>
        <dbReference type="ARBA" id="ARBA00001971"/>
    </source>
</evidence>
<dbReference type="Pfam" id="PF07701">
    <property type="entry name" value="HNOBA"/>
    <property type="match status" value="1"/>
</dbReference>
<feature type="domain" description="Guanylate cyclase" evidence="19">
    <location>
        <begin position="751"/>
        <end position="879"/>
    </location>
</feature>
<evidence type="ECO:0000256" key="5">
    <source>
        <dbReference type="ARBA" id="ARBA00012202"/>
    </source>
</evidence>
<evidence type="ECO:0000256" key="12">
    <source>
        <dbReference type="ARBA" id="ARBA00023134"/>
    </source>
</evidence>
<dbReference type="CDD" id="cd07302">
    <property type="entry name" value="CHD"/>
    <property type="match status" value="1"/>
</dbReference>
<dbReference type="SMART" id="SM00044">
    <property type="entry name" value="CYCc"/>
    <property type="match status" value="1"/>
</dbReference>
<dbReference type="Gene3D" id="3.30.70.1230">
    <property type="entry name" value="Nucleotide cyclase"/>
    <property type="match status" value="1"/>
</dbReference>
<dbReference type="GO" id="GO:0070482">
    <property type="term" value="P:response to oxygen levels"/>
    <property type="evidence" value="ECO:0007669"/>
    <property type="project" value="TreeGrafter"/>
</dbReference>
<comment type="cofactor">
    <cofactor evidence="2">
        <name>heme</name>
        <dbReference type="ChEBI" id="CHEBI:30413"/>
    </cofactor>
</comment>
<gene>
    <name evidence="21" type="ORF">ANCCEY_07183</name>
</gene>
<keyword evidence="17" id="KW-0064">Aspartyl protease</keyword>
<protein>
    <recommendedName>
        <fullName evidence="5">guanylate cyclase</fullName>
        <ecNumber evidence="5">4.6.1.2</ecNumber>
    </recommendedName>
</protein>
<evidence type="ECO:0000259" key="19">
    <source>
        <dbReference type="PROSITE" id="PS50125"/>
    </source>
</evidence>
<evidence type="ECO:0000313" key="22">
    <source>
        <dbReference type="Proteomes" id="UP000054495"/>
    </source>
</evidence>
<name>A0A0D6LUJ8_9BILA</name>
<evidence type="ECO:0000256" key="7">
    <source>
        <dbReference type="ARBA" id="ARBA00022617"/>
    </source>
</evidence>
<dbReference type="CDD" id="cd05471">
    <property type="entry name" value="pepsin_like"/>
    <property type="match status" value="1"/>
</dbReference>
<keyword evidence="7" id="KW-0479">Metal-binding</keyword>
<dbReference type="InterPro" id="IPR001969">
    <property type="entry name" value="Aspartic_peptidase_AS"/>
</dbReference>
<dbReference type="EC" id="4.6.1.2" evidence="5"/>
<dbReference type="SUPFAM" id="SSF55073">
    <property type="entry name" value="Nucleotide cyclase"/>
    <property type="match status" value="1"/>
</dbReference>
<evidence type="ECO:0000256" key="3">
    <source>
        <dbReference type="ARBA" id="ARBA00004496"/>
    </source>
</evidence>
<feature type="disulfide bond" evidence="16">
    <location>
        <begin position="93"/>
        <end position="138"/>
    </location>
</feature>
<evidence type="ECO:0000256" key="16">
    <source>
        <dbReference type="PIRSR" id="PIRSR601461-2"/>
    </source>
</evidence>
<evidence type="ECO:0000256" key="13">
    <source>
        <dbReference type="ARBA" id="ARBA00023239"/>
    </source>
</evidence>
<evidence type="ECO:0000256" key="9">
    <source>
        <dbReference type="ARBA" id="ARBA00022842"/>
    </source>
</evidence>
<dbReference type="Proteomes" id="UP000054495">
    <property type="component" value="Unassembled WGS sequence"/>
</dbReference>
<dbReference type="Gene3D" id="2.40.70.10">
    <property type="entry name" value="Acid Proteases"/>
    <property type="match status" value="2"/>
</dbReference>
<dbReference type="PROSITE" id="PS50125">
    <property type="entry name" value="GUANYLATE_CYCLASE_2"/>
    <property type="match status" value="1"/>
</dbReference>
<evidence type="ECO:0000313" key="21">
    <source>
        <dbReference type="EMBL" id="EPB73746.1"/>
    </source>
</evidence>
<dbReference type="InterPro" id="IPR042463">
    <property type="entry name" value="HNOB_dom_associated_sf"/>
</dbReference>
<dbReference type="Gene3D" id="6.10.250.780">
    <property type="match status" value="1"/>
</dbReference>
<feature type="domain" description="Peptidase A1" evidence="20">
    <location>
        <begin position="62"/>
        <end position="442"/>
    </location>
</feature>
<evidence type="ECO:0000256" key="1">
    <source>
        <dbReference type="ARBA" id="ARBA00001436"/>
    </source>
</evidence>
<evidence type="ECO:0000256" key="4">
    <source>
        <dbReference type="ARBA" id="ARBA00007447"/>
    </source>
</evidence>
<dbReference type="SUPFAM" id="SSF50630">
    <property type="entry name" value="Acid proteases"/>
    <property type="match status" value="1"/>
</dbReference>
<keyword evidence="16" id="KW-1015">Disulfide bond</keyword>
<keyword evidence="9" id="KW-0460">Magnesium</keyword>
<comment type="catalytic activity">
    <reaction evidence="1">
        <text>GTP = 3',5'-cyclic GMP + diphosphate</text>
        <dbReference type="Rhea" id="RHEA:13665"/>
        <dbReference type="ChEBI" id="CHEBI:33019"/>
        <dbReference type="ChEBI" id="CHEBI:37565"/>
        <dbReference type="ChEBI" id="CHEBI:57746"/>
        <dbReference type="EC" id="4.6.1.2"/>
    </reaction>
</comment>
<dbReference type="FunFam" id="3.90.1520.10:FF:000005">
    <property type="entry name" value="Soluble guanylate cyclase gcy-36"/>
    <property type="match status" value="1"/>
</dbReference>
<organism evidence="21 22">
    <name type="scientific">Ancylostoma ceylanicum</name>
    <dbReference type="NCBI Taxonomy" id="53326"/>
    <lineage>
        <taxon>Eukaryota</taxon>
        <taxon>Metazoa</taxon>
        <taxon>Ecdysozoa</taxon>
        <taxon>Nematoda</taxon>
        <taxon>Chromadorea</taxon>
        <taxon>Rhabditida</taxon>
        <taxon>Rhabditina</taxon>
        <taxon>Rhabditomorpha</taxon>
        <taxon>Strongyloidea</taxon>
        <taxon>Ancylostomatidae</taxon>
        <taxon>Ancylostomatinae</taxon>
        <taxon>Ancylostoma</taxon>
    </lineage>
</organism>
<dbReference type="GO" id="GO:0006508">
    <property type="term" value="P:proteolysis"/>
    <property type="evidence" value="ECO:0007669"/>
    <property type="project" value="UniProtKB-KW"/>
</dbReference>
<dbReference type="GO" id="GO:0005525">
    <property type="term" value="F:GTP binding"/>
    <property type="evidence" value="ECO:0007669"/>
    <property type="project" value="UniProtKB-KW"/>
</dbReference>
<evidence type="ECO:0000256" key="11">
    <source>
        <dbReference type="ARBA" id="ARBA00023054"/>
    </source>
</evidence>
<keyword evidence="13" id="KW-0456">Lyase</keyword>
<keyword evidence="14" id="KW-0141">cGMP biosynthesis</keyword>
<accession>A0A0D6LUJ8</accession>
<dbReference type="FunFam" id="3.30.70.1230:FF:000007">
    <property type="entry name" value="Guanylate cyclase soluble subunit alpha-3"/>
    <property type="match status" value="1"/>
</dbReference>
<dbReference type="InterPro" id="IPR024096">
    <property type="entry name" value="NO_sig/Golgi_transp_ligand-bd"/>
</dbReference>
<evidence type="ECO:0000256" key="6">
    <source>
        <dbReference type="ARBA" id="ARBA00022490"/>
    </source>
</evidence>
<dbReference type="InterPro" id="IPR001461">
    <property type="entry name" value="Aspartic_peptidase_A1"/>
</dbReference>
<dbReference type="InterPro" id="IPR011644">
    <property type="entry name" value="Heme_NO-bd"/>
</dbReference>
<dbReference type="Pfam" id="PF07700">
    <property type="entry name" value="HNOB"/>
    <property type="match status" value="1"/>
</dbReference>
<dbReference type="Gene3D" id="3.30.450.260">
    <property type="entry name" value="Haem NO binding associated domain"/>
    <property type="match status" value="2"/>
</dbReference>
<dbReference type="GO" id="GO:0019934">
    <property type="term" value="P:cGMP-mediated signaling"/>
    <property type="evidence" value="ECO:0007669"/>
    <property type="project" value="TreeGrafter"/>
</dbReference>
<keyword evidence="6" id="KW-0963">Cytoplasm</keyword>
<comment type="similarity">
    <text evidence="4 17">Belongs to the peptidase A1 family.</text>
</comment>
<evidence type="ECO:0000256" key="18">
    <source>
        <dbReference type="SAM" id="Coils"/>
    </source>
</evidence>
<dbReference type="InterPro" id="IPR034164">
    <property type="entry name" value="Pepsin-like_dom"/>
</dbReference>
<keyword evidence="17" id="KW-0645">Protease</keyword>
<dbReference type="Pfam" id="PF00211">
    <property type="entry name" value="Guanylate_cyc"/>
    <property type="match status" value="1"/>
</dbReference>
<evidence type="ECO:0000256" key="17">
    <source>
        <dbReference type="RuleBase" id="RU000454"/>
    </source>
</evidence>
<keyword evidence="12" id="KW-0342">GTP-binding</keyword>
<evidence type="ECO:0000259" key="20">
    <source>
        <dbReference type="PROSITE" id="PS51767"/>
    </source>
</evidence>
<keyword evidence="7" id="KW-0349">Heme</keyword>
<dbReference type="InterPro" id="IPR033121">
    <property type="entry name" value="PEPTIDASE_A1"/>
</dbReference>
<comment type="subcellular location">
    <subcellularLocation>
        <location evidence="3">Cytoplasm</location>
    </subcellularLocation>
</comment>
<keyword evidence="10" id="KW-0408">Iron</keyword>
<dbReference type="AlphaFoldDB" id="A0A0D6LUJ8"/>
<dbReference type="GO" id="GO:0004383">
    <property type="term" value="F:guanylate cyclase activity"/>
    <property type="evidence" value="ECO:0007669"/>
    <property type="project" value="UniProtKB-EC"/>
</dbReference>
<evidence type="ECO:0000256" key="10">
    <source>
        <dbReference type="ARBA" id="ARBA00023004"/>
    </source>
</evidence>
<dbReference type="PANTHER" id="PTHR45655">
    <property type="entry name" value="GUANYLATE CYCLASE SOLUBLE SUBUNIT BETA-2"/>
    <property type="match status" value="1"/>
</dbReference>
<sequence>MAGVHQISLVKVESLRKRMFREGTWTRHVQMKHAARSMRFMAAPGGRGPYHEQVSDYEDAEYLGNITIGTPEQQFRVILDTGSANLWVPDKTCGQNKDGCDSGLCSIPLMTQILLPELCPYLCPNPNCCSGGGGANPCDGKSKFDSDLSKTFVKDGRRWSIQYGTGSAAGFLGQDTVRFGSPGTNQLVVPGTVFGQATSLAPFFAGQPIDGILGLAFKSIAVDGVTPPFLKAVDDGLVDQPVFTVFLEHVGDEQNVPGGVYTYGGIDEKNCGEVIAYEPLSATTYWQFKMKGVKSGTYSQQKTWQVISDTGTSLIAAPLAVAQSIASKAGGKFGFIHESIRQLMLRKYGDELWQEVLTRSGFENGKENIVNHYYSDSDTYLLVDSVATLTKMTREQVWEMYGCFLIEYTMEIGWDELVRSMSPNLKGFLDNLDSLHYFIDHVVYKANLRGPSFRCEENPDGSLTLHYFTGRPGLYPIVKGVLREVARRVFNIDINLTITGRTQRSVQMATGERIEEHTLQESRHPSNETLSDVGVFAATENFGQALRLNAADFCNALPYHVIMDEHCHLIQTGRELAPQIPFDFDNICNFINAVFVLQVKTSPTDMRKQREQAERLEDGNGSIASTAFHQGHHLKLKGQMMLLSDSKSLIYLCSPYVTSIPELMQYGMRLTAMPLHDATRDLILLNQQRLTDVEVNLQLEANNEQLEILAKDLDAEKRKTERILRDMLPSSVASQLMSGEHIEAREYEHATVMFSDVPNFQSVLSNSQPKDIVQMLNDLFHRFDRLVLMHKVFKVETVGDSYLTVGGIPEQLAEHAEIICHVAIGMLWEARAVFEPVTKKSINVRIGIHSGPLVAGVVALCMPRYCLFGETVSMASSIEMNGLPGKIHCSEKTYKYAMQTGRFDFTSRGRILIKGKGEMETYLLVRSTKKSVWEIVDRERDVQKNSIDGYEELETGMSFAAQQHTIVRPLATQTSKTCSIS</sequence>
<keyword evidence="11 18" id="KW-0175">Coiled coil</keyword>
<dbReference type="Pfam" id="PF00026">
    <property type="entry name" value="Asp"/>
    <property type="match status" value="1"/>
</dbReference>
<keyword evidence="17" id="KW-0378">Hydrolase</keyword>
<dbReference type="Gene3D" id="3.90.1520.10">
    <property type="entry name" value="H-NOX domain"/>
    <property type="match status" value="1"/>
</dbReference>
<dbReference type="PROSITE" id="PS00141">
    <property type="entry name" value="ASP_PROTEASE"/>
    <property type="match status" value="2"/>
</dbReference>
<dbReference type="InterPro" id="IPR029787">
    <property type="entry name" value="Nucleotide_cyclase"/>
</dbReference>
<dbReference type="InterPro" id="IPR011645">
    <property type="entry name" value="HNOB_dom_associated"/>
</dbReference>
<keyword evidence="8" id="KW-0547">Nucleotide-binding</keyword>
<evidence type="ECO:0000256" key="8">
    <source>
        <dbReference type="ARBA" id="ARBA00022741"/>
    </source>
</evidence>
<dbReference type="PRINTS" id="PR00792">
    <property type="entry name" value="PEPSIN"/>
</dbReference>
<dbReference type="InterPro" id="IPR038158">
    <property type="entry name" value="H-NOX_domain_sf"/>
</dbReference>
<dbReference type="GO" id="GO:0008074">
    <property type="term" value="C:guanylate cyclase complex, soluble"/>
    <property type="evidence" value="ECO:0007669"/>
    <property type="project" value="TreeGrafter"/>
</dbReference>
<evidence type="ECO:0000256" key="14">
    <source>
        <dbReference type="ARBA" id="ARBA00023293"/>
    </source>
</evidence>
<dbReference type="SUPFAM" id="SSF111126">
    <property type="entry name" value="Ligand-binding domain in the NO signalling and Golgi transport"/>
    <property type="match status" value="1"/>
</dbReference>
<proteinExistence type="inferred from homology"/>
<feature type="active site" evidence="15">
    <location>
        <position position="80"/>
    </location>
</feature>
<feature type="active site" evidence="15">
    <location>
        <position position="309"/>
    </location>
</feature>
<dbReference type="PANTHER" id="PTHR45655:SF13">
    <property type="entry name" value="SOLUBLE GUANYLATE CYCLASE GCY-32-RELATED"/>
    <property type="match status" value="1"/>
</dbReference>
<keyword evidence="22" id="KW-1185">Reference proteome</keyword>
<dbReference type="PROSITE" id="PS51767">
    <property type="entry name" value="PEPTIDASE_A1"/>
    <property type="match status" value="1"/>
</dbReference>
<dbReference type="InterPro" id="IPR021109">
    <property type="entry name" value="Peptidase_aspartic_dom_sf"/>
</dbReference>
<evidence type="ECO:0000256" key="15">
    <source>
        <dbReference type="PIRSR" id="PIRSR601461-1"/>
    </source>
</evidence>